<dbReference type="Proteomes" id="UP001139488">
    <property type="component" value="Unassembled WGS sequence"/>
</dbReference>
<evidence type="ECO:0000256" key="3">
    <source>
        <dbReference type="ARBA" id="ARBA00034247"/>
    </source>
</evidence>
<dbReference type="PANTHER" id="PTHR45138">
    <property type="entry name" value="REGULATORY COMPONENTS OF SENSORY TRANSDUCTION SYSTEM"/>
    <property type="match status" value="1"/>
</dbReference>
<dbReference type="InterPro" id="IPR000160">
    <property type="entry name" value="GGDEF_dom"/>
</dbReference>
<comment type="catalytic activity">
    <reaction evidence="3">
        <text>2 GTP = 3',3'-c-di-GMP + 2 diphosphate</text>
        <dbReference type="Rhea" id="RHEA:24898"/>
        <dbReference type="ChEBI" id="CHEBI:33019"/>
        <dbReference type="ChEBI" id="CHEBI:37565"/>
        <dbReference type="ChEBI" id="CHEBI:58805"/>
        <dbReference type="EC" id="2.7.7.65"/>
    </reaction>
</comment>
<evidence type="ECO:0000256" key="2">
    <source>
        <dbReference type="ARBA" id="ARBA00012528"/>
    </source>
</evidence>
<feature type="transmembrane region" description="Helical" evidence="4">
    <location>
        <begin position="65"/>
        <end position="89"/>
    </location>
</feature>
<dbReference type="FunFam" id="3.30.70.270:FF:000001">
    <property type="entry name" value="Diguanylate cyclase domain protein"/>
    <property type="match status" value="1"/>
</dbReference>
<dbReference type="InterPro" id="IPR043128">
    <property type="entry name" value="Rev_trsase/Diguanyl_cyclase"/>
</dbReference>
<feature type="transmembrane region" description="Helical" evidence="4">
    <location>
        <begin position="101"/>
        <end position="119"/>
    </location>
</feature>
<feature type="transmembrane region" description="Helical" evidence="4">
    <location>
        <begin position="12"/>
        <end position="29"/>
    </location>
</feature>
<evidence type="ECO:0000313" key="7">
    <source>
        <dbReference type="Proteomes" id="UP001139488"/>
    </source>
</evidence>
<accession>A0A9X1W9P2</accession>
<dbReference type="Pfam" id="PF00990">
    <property type="entry name" value="GGDEF"/>
    <property type="match status" value="1"/>
</dbReference>
<feature type="domain" description="GGDEF" evidence="5">
    <location>
        <begin position="254"/>
        <end position="387"/>
    </location>
</feature>
<dbReference type="AlphaFoldDB" id="A0A9X1W9P2"/>
<dbReference type="EC" id="2.7.7.65" evidence="2"/>
<organism evidence="6 7">
    <name type="scientific">Vibrio gelatinilyticus</name>
    <dbReference type="NCBI Taxonomy" id="2893468"/>
    <lineage>
        <taxon>Bacteria</taxon>
        <taxon>Pseudomonadati</taxon>
        <taxon>Pseudomonadota</taxon>
        <taxon>Gammaproteobacteria</taxon>
        <taxon>Vibrionales</taxon>
        <taxon>Vibrionaceae</taxon>
        <taxon>Vibrio</taxon>
    </lineage>
</organism>
<evidence type="ECO:0000256" key="4">
    <source>
        <dbReference type="SAM" id="Phobius"/>
    </source>
</evidence>
<dbReference type="GO" id="GO:0052621">
    <property type="term" value="F:diguanylate cyclase activity"/>
    <property type="evidence" value="ECO:0007669"/>
    <property type="project" value="UniProtKB-EC"/>
</dbReference>
<dbReference type="EMBL" id="JAJNNZ010000003">
    <property type="protein sequence ID" value="MCJ2376336.1"/>
    <property type="molecule type" value="Genomic_DNA"/>
</dbReference>
<dbReference type="InterPro" id="IPR029787">
    <property type="entry name" value="Nucleotide_cyclase"/>
</dbReference>
<dbReference type="PROSITE" id="PS50887">
    <property type="entry name" value="GGDEF"/>
    <property type="match status" value="1"/>
</dbReference>
<dbReference type="Gene3D" id="3.30.70.270">
    <property type="match status" value="1"/>
</dbReference>
<feature type="transmembrane region" description="Helical" evidence="4">
    <location>
        <begin position="125"/>
        <end position="144"/>
    </location>
</feature>
<protein>
    <recommendedName>
        <fullName evidence="2">diguanylate cyclase</fullName>
        <ecNumber evidence="2">2.7.7.65</ecNumber>
    </recommendedName>
</protein>
<gene>
    <name evidence="6" type="ORF">LNL84_05750</name>
</gene>
<proteinExistence type="predicted"/>
<name>A0A9X1W9P2_9VIBR</name>
<comment type="cofactor">
    <cofactor evidence="1">
        <name>Mg(2+)</name>
        <dbReference type="ChEBI" id="CHEBI:18420"/>
    </cofactor>
</comment>
<evidence type="ECO:0000256" key="1">
    <source>
        <dbReference type="ARBA" id="ARBA00001946"/>
    </source>
</evidence>
<keyword evidence="4" id="KW-1133">Transmembrane helix</keyword>
<dbReference type="CDD" id="cd01949">
    <property type="entry name" value="GGDEF"/>
    <property type="match status" value="1"/>
</dbReference>
<dbReference type="SMART" id="SM00267">
    <property type="entry name" value="GGDEF"/>
    <property type="match status" value="1"/>
</dbReference>
<sequence>MDDFSLDIRTLTFIIILFSFIYCVGLQLFQFSQQPIKGLSLFSISILVIGTGPLMLSLRGDAPDWLSIIGANMVIALGFHMALYSLCLFRGYSLKSTNLSSLLMLGVLLSFVYFTYYVPSIKSRIIIISLYVAIVTLSTALAVLKGQRNDLTLATRMMALSFAVYGGFMVVRVIAVFFSAELNDFMTANLIHQLTFLFSIVLIVSMSFTMLWMINARLLSSIHELSYSDPLTSLGNRRALDEIAPELMKKANTIPVSAIMMDIDNFKSINDQYGHIVGDYVIKSAAEVIQSAIKLSSSATAFRFGGDEIAILLPNVHLQQAQEVASTLRQSISEIKAVRGHDLSLTSSFGVAQFHPHESWDEFMSRTDKALYNAKKNGRNMTSTCLSHTNGPVSTEA</sequence>
<evidence type="ECO:0000313" key="6">
    <source>
        <dbReference type="EMBL" id="MCJ2376336.1"/>
    </source>
</evidence>
<comment type="caution">
    <text evidence="6">The sequence shown here is derived from an EMBL/GenBank/DDBJ whole genome shotgun (WGS) entry which is preliminary data.</text>
</comment>
<evidence type="ECO:0000259" key="5">
    <source>
        <dbReference type="PROSITE" id="PS50887"/>
    </source>
</evidence>
<dbReference type="RefSeq" id="WP_244355773.1">
    <property type="nucleotide sequence ID" value="NZ_JAJNNZ010000003.1"/>
</dbReference>
<feature type="transmembrane region" description="Helical" evidence="4">
    <location>
        <begin position="41"/>
        <end position="59"/>
    </location>
</feature>
<feature type="transmembrane region" description="Helical" evidence="4">
    <location>
        <begin position="190"/>
        <end position="214"/>
    </location>
</feature>
<dbReference type="NCBIfam" id="TIGR00254">
    <property type="entry name" value="GGDEF"/>
    <property type="match status" value="1"/>
</dbReference>
<keyword evidence="4" id="KW-0472">Membrane</keyword>
<reference evidence="6" key="1">
    <citation type="submission" date="2021-11" db="EMBL/GenBank/DDBJ databases">
        <title>Vibrio ZSDE26 sp. nov. and Vibrio ZSDZ34 sp. nov., isolated from coastal seawater in Qingdao.</title>
        <authorList>
            <person name="Zhang P."/>
        </authorList>
    </citation>
    <scope>NUCLEOTIDE SEQUENCE</scope>
    <source>
        <strain evidence="6">ZSDZ34</strain>
    </source>
</reference>
<dbReference type="SUPFAM" id="SSF55073">
    <property type="entry name" value="Nucleotide cyclase"/>
    <property type="match status" value="1"/>
</dbReference>
<keyword evidence="7" id="KW-1185">Reference proteome</keyword>
<dbReference type="PANTHER" id="PTHR45138:SF9">
    <property type="entry name" value="DIGUANYLATE CYCLASE DGCM-RELATED"/>
    <property type="match status" value="1"/>
</dbReference>
<keyword evidence="4" id="KW-0812">Transmembrane</keyword>
<feature type="transmembrane region" description="Helical" evidence="4">
    <location>
        <begin position="156"/>
        <end position="178"/>
    </location>
</feature>
<dbReference type="InterPro" id="IPR050469">
    <property type="entry name" value="Diguanylate_Cyclase"/>
</dbReference>